<proteinExistence type="predicted"/>
<dbReference type="InterPro" id="IPR011990">
    <property type="entry name" value="TPR-like_helical_dom_sf"/>
</dbReference>
<dbReference type="EMBL" id="AP025592">
    <property type="protein sequence ID" value="BDG08603.1"/>
    <property type="molecule type" value="Genomic_DNA"/>
</dbReference>
<dbReference type="Proteomes" id="UP001162734">
    <property type="component" value="Chromosome"/>
</dbReference>
<evidence type="ECO:0000313" key="1">
    <source>
        <dbReference type="EMBL" id="BDG08603.1"/>
    </source>
</evidence>
<dbReference type="SUPFAM" id="SSF48452">
    <property type="entry name" value="TPR-like"/>
    <property type="match status" value="1"/>
</dbReference>
<organism evidence="1 2">
    <name type="scientific">Anaeromyxobacter paludicola</name>
    <dbReference type="NCBI Taxonomy" id="2918171"/>
    <lineage>
        <taxon>Bacteria</taxon>
        <taxon>Pseudomonadati</taxon>
        <taxon>Myxococcota</taxon>
        <taxon>Myxococcia</taxon>
        <taxon>Myxococcales</taxon>
        <taxon>Cystobacterineae</taxon>
        <taxon>Anaeromyxobacteraceae</taxon>
        <taxon>Anaeromyxobacter</taxon>
    </lineage>
</organism>
<sequence>MNRLSDPRIERMLADMRRAYELTQEHQPEEGLKLYREVLKQAQGLTLESAYLLWSVAVAADYSGDLEMAFTYVVQAVETDPLTPPFRNSFEVISNRLRAALADPARPADDASTPRLCELLTRAGEADVATHLALVRFHAATGDTGKATELVQAVTLLFPAAREAWICAAELASARGDAETAARCTAEAALLEGDPVPFAVPGVARG</sequence>
<reference evidence="2" key="1">
    <citation type="journal article" date="2022" name="Int. J. Syst. Evol. Microbiol.">
        <title>Anaeromyxobacter oryzae sp. nov., Anaeromyxobacter diazotrophicus sp. nov. and Anaeromyxobacter paludicola sp. nov., isolated from paddy soils.</title>
        <authorList>
            <person name="Itoh H."/>
            <person name="Xu Z."/>
            <person name="Mise K."/>
            <person name="Masuda Y."/>
            <person name="Ushijima N."/>
            <person name="Hayakawa C."/>
            <person name="Shiratori Y."/>
            <person name="Senoo K."/>
        </authorList>
    </citation>
    <scope>NUCLEOTIDE SEQUENCE [LARGE SCALE GENOMIC DNA]</scope>
    <source>
        <strain evidence="2">Red630</strain>
    </source>
</reference>
<accession>A0ABM7X9U4</accession>
<evidence type="ECO:0000313" key="2">
    <source>
        <dbReference type="Proteomes" id="UP001162734"/>
    </source>
</evidence>
<gene>
    <name evidence="1" type="ORF">AMPC_17160</name>
</gene>
<dbReference type="RefSeq" id="WP_248345781.1">
    <property type="nucleotide sequence ID" value="NZ_AP025592.1"/>
</dbReference>
<name>A0ABM7X9U4_9BACT</name>
<protein>
    <recommendedName>
        <fullName evidence="3">Tetratricopeptide repeat protein</fullName>
    </recommendedName>
</protein>
<keyword evidence="2" id="KW-1185">Reference proteome</keyword>
<dbReference type="Gene3D" id="1.25.40.10">
    <property type="entry name" value="Tetratricopeptide repeat domain"/>
    <property type="match status" value="1"/>
</dbReference>
<evidence type="ECO:0008006" key="3">
    <source>
        <dbReference type="Google" id="ProtNLM"/>
    </source>
</evidence>